<feature type="transmembrane region" description="Helical" evidence="9">
    <location>
        <begin position="48"/>
        <end position="69"/>
    </location>
</feature>
<organism evidence="10 11">
    <name type="scientific">Nocardiopsis coralli</name>
    <dbReference type="NCBI Taxonomy" id="2772213"/>
    <lineage>
        <taxon>Bacteria</taxon>
        <taxon>Bacillati</taxon>
        <taxon>Actinomycetota</taxon>
        <taxon>Actinomycetes</taxon>
        <taxon>Streptosporangiales</taxon>
        <taxon>Nocardiopsidaceae</taxon>
        <taxon>Nocardiopsis</taxon>
    </lineage>
</organism>
<keyword evidence="6 9" id="KW-1133">Transmembrane helix</keyword>
<feature type="region of interest" description="Disordered" evidence="8">
    <location>
        <begin position="1"/>
        <end position="36"/>
    </location>
</feature>
<comment type="subcellular location">
    <subcellularLocation>
        <location evidence="1">Cell membrane</location>
        <topology evidence="1">Multi-pass membrane protein</topology>
    </subcellularLocation>
</comment>
<accession>A0ABR9PDR3</accession>
<feature type="transmembrane region" description="Helical" evidence="9">
    <location>
        <begin position="154"/>
        <end position="176"/>
    </location>
</feature>
<evidence type="ECO:0000256" key="8">
    <source>
        <dbReference type="SAM" id="MobiDB-lite"/>
    </source>
</evidence>
<dbReference type="RefSeq" id="WP_193124582.1">
    <property type="nucleotide sequence ID" value="NZ_JADBGI010000032.1"/>
</dbReference>
<keyword evidence="5 9" id="KW-0812">Transmembrane</keyword>
<dbReference type="InterPro" id="IPR037294">
    <property type="entry name" value="ABC_BtuC-like"/>
</dbReference>
<feature type="transmembrane region" description="Helical" evidence="9">
    <location>
        <begin position="318"/>
        <end position="340"/>
    </location>
</feature>
<protein>
    <submittedName>
        <fullName evidence="10">Iron ABC transporter permease</fullName>
    </submittedName>
</protein>
<feature type="compositionally biased region" description="Low complexity" evidence="8">
    <location>
        <begin position="24"/>
        <end position="36"/>
    </location>
</feature>
<feature type="compositionally biased region" description="Basic and acidic residues" evidence="8">
    <location>
        <begin position="1"/>
        <end position="22"/>
    </location>
</feature>
<keyword evidence="11" id="KW-1185">Reference proteome</keyword>
<evidence type="ECO:0000256" key="3">
    <source>
        <dbReference type="ARBA" id="ARBA00022448"/>
    </source>
</evidence>
<keyword evidence="4" id="KW-1003">Cell membrane</keyword>
<dbReference type="CDD" id="cd06550">
    <property type="entry name" value="TM_ABC_iron-siderophores_like"/>
    <property type="match status" value="1"/>
</dbReference>
<dbReference type="Gene3D" id="1.10.3470.10">
    <property type="entry name" value="ABC transporter involved in vitamin B12 uptake, BtuC"/>
    <property type="match status" value="1"/>
</dbReference>
<dbReference type="InterPro" id="IPR000522">
    <property type="entry name" value="ABC_transptr_permease_BtuC"/>
</dbReference>
<comment type="similarity">
    <text evidence="2">Belongs to the binding-protein-dependent transport system permease family. FecCD subfamily.</text>
</comment>
<evidence type="ECO:0000313" key="10">
    <source>
        <dbReference type="EMBL" id="MBE3001990.1"/>
    </source>
</evidence>
<comment type="caution">
    <text evidence="10">The sequence shown here is derived from an EMBL/GenBank/DDBJ whole genome shotgun (WGS) entry which is preliminary data.</text>
</comment>
<evidence type="ECO:0000313" key="11">
    <source>
        <dbReference type="Proteomes" id="UP000806528"/>
    </source>
</evidence>
<evidence type="ECO:0000256" key="5">
    <source>
        <dbReference type="ARBA" id="ARBA00022692"/>
    </source>
</evidence>
<keyword evidence="7 9" id="KW-0472">Membrane</keyword>
<feature type="transmembrane region" description="Helical" evidence="9">
    <location>
        <begin position="279"/>
        <end position="306"/>
    </location>
</feature>
<evidence type="ECO:0000256" key="1">
    <source>
        <dbReference type="ARBA" id="ARBA00004651"/>
    </source>
</evidence>
<feature type="transmembrane region" description="Helical" evidence="9">
    <location>
        <begin position="346"/>
        <end position="364"/>
    </location>
</feature>
<feature type="transmembrane region" description="Helical" evidence="9">
    <location>
        <begin position="101"/>
        <end position="118"/>
    </location>
</feature>
<dbReference type="EMBL" id="JADBGI010000032">
    <property type="protein sequence ID" value="MBE3001990.1"/>
    <property type="molecule type" value="Genomic_DNA"/>
</dbReference>
<feature type="transmembrane region" description="Helical" evidence="9">
    <location>
        <begin position="188"/>
        <end position="208"/>
    </location>
</feature>
<name>A0ABR9PDR3_9ACTN</name>
<evidence type="ECO:0000256" key="9">
    <source>
        <dbReference type="SAM" id="Phobius"/>
    </source>
</evidence>
<keyword evidence="3" id="KW-0813">Transport</keyword>
<evidence type="ECO:0000256" key="6">
    <source>
        <dbReference type="ARBA" id="ARBA00022989"/>
    </source>
</evidence>
<evidence type="ECO:0000256" key="7">
    <source>
        <dbReference type="ARBA" id="ARBA00023136"/>
    </source>
</evidence>
<proteinExistence type="inferred from homology"/>
<feature type="transmembrane region" description="Helical" evidence="9">
    <location>
        <begin position="239"/>
        <end position="259"/>
    </location>
</feature>
<dbReference type="SUPFAM" id="SSF81345">
    <property type="entry name" value="ABC transporter involved in vitamin B12 uptake, BtuC"/>
    <property type="match status" value="1"/>
</dbReference>
<evidence type="ECO:0000256" key="4">
    <source>
        <dbReference type="ARBA" id="ARBA00022475"/>
    </source>
</evidence>
<sequence>MADRTAEHTADRHATTRPEPRSARPPARTRTARAGGPGLLGSSAARSLGLVAALALLAGVAMASVLIGYQRFTLEEVQLAYAGYTGSDTDLVIRHLRVPRTLAGILVGAALGVAGVLVQGVTRNPLGDPGLLGINAGAALAAVLAISFFGATALLGYVGFAFVGAALAACVVHTVGSLGPDGSSPVKLALAGAAISALLGSLTSAIVLQDRATLDEYRFWVVGSLVGADSTSVPQALPFLAVGLVLALALARPLNVVALGDDLARSLGTRLWLVRAGSALAVVLLAGTATALAGPIGFVGVAVPHIARALVGPDHRWLLPWSAVLAPLLLLVADIVGRVVVRPEELQVGIVTALIGAPFFILLVRRRKVAGL</sequence>
<feature type="transmembrane region" description="Helical" evidence="9">
    <location>
        <begin position="130"/>
        <end position="149"/>
    </location>
</feature>
<dbReference type="Pfam" id="PF01032">
    <property type="entry name" value="FecCD"/>
    <property type="match status" value="1"/>
</dbReference>
<evidence type="ECO:0000256" key="2">
    <source>
        <dbReference type="ARBA" id="ARBA00007935"/>
    </source>
</evidence>
<dbReference type="Proteomes" id="UP000806528">
    <property type="component" value="Unassembled WGS sequence"/>
</dbReference>
<dbReference type="PANTHER" id="PTHR30472">
    <property type="entry name" value="FERRIC ENTEROBACTIN TRANSPORT SYSTEM PERMEASE PROTEIN"/>
    <property type="match status" value="1"/>
</dbReference>
<dbReference type="PANTHER" id="PTHR30472:SF1">
    <property type="entry name" value="FE(3+) DICITRATE TRANSPORT SYSTEM PERMEASE PROTEIN FECC-RELATED"/>
    <property type="match status" value="1"/>
</dbReference>
<gene>
    <name evidence="10" type="ORF">IDM40_25315</name>
</gene>
<reference evidence="10 11" key="1">
    <citation type="submission" date="2020-09" db="EMBL/GenBank/DDBJ databases">
        <title>Diversity and distribution of actinomycetes associated with coral in the coast of Hainan.</title>
        <authorList>
            <person name="Li F."/>
        </authorList>
    </citation>
    <scope>NUCLEOTIDE SEQUENCE [LARGE SCALE GENOMIC DNA]</scope>
    <source>
        <strain evidence="10 11">HNM0947</strain>
    </source>
</reference>